<dbReference type="KEGG" id="arev:RVR_4922"/>
<protein>
    <submittedName>
        <fullName evidence="2">Uncharacterized protein</fullName>
    </submittedName>
</protein>
<organism evidence="2 3">
    <name type="scientific">Actinacidiphila reveromycinica</name>
    <dbReference type="NCBI Taxonomy" id="659352"/>
    <lineage>
        <taxon>Bacteria</taxon>
        <taxon>Bacillati</taxon>
        <taxon>Actinomycetota</taxon>
        <taxon>Actinomycetes</taxon>
        <taxon>Kitasatosporales</taxon>
        <taxon>Streptomycetaceae</taxon>
        <taxon>Actinacidiphila</taxon>
    </lineage>
</organism>
<dbReference type="Proteomes" id="UP000595703">
    <property type="component" value="Chromosome"/>
</dbReference>
<reference evidence="2 3" key="2">
    <citation type="journal article" date="2011" name="J. Antibiot.">
        <title>Furaquinocins I and J: novel polyketide isoprenoid hybrid compounds from Streptomyces reveromyceticus SN-593.</title>
        <authorList>
            <person name="Panthee S."/>
            <person name="Takahashi S."/>
            <person name="Takagi H."/>
            <person name="Nogawa T."/>
            <person name="Oowada E."/>
            <person name="Uramoto M."/>
            <person name="Osada H."/>
        </authorList>
    </citation>
    <scope>NUCLEOTIDE SEQUENCE [LARGE SCALE GENOMIC DNA]</scope>
    <source>
        <strain evidence="2 3">SN-593</strain>
    </source>
</reference>
<dbReference type="EMBL" id="AP018365">
    <property type="protein sequence ID" value="BBA98653.1"/>
    <property type="molecule type" value="Genomic_DNA"/>
</dbReference>
<keyword evidence="1" id="KW-0732">Signal</keyword>
<evidence type="ECO:0000313" key="2">
    <source>
        <dbReference type="EMBL" id="BBA98653.1"/>
    </source>
</evidence>
<proteinExistence type="predicted"/>
<sequence length="228" mass="22239">MRRIGALVTVLLAALVAAAVPATAASPSAAAGPVLSQTVPGGPPVNPGDILKSSLTPGTTLNFTTVPGGPVGLFCKQSTWAAQVLSNPSAPGTAVANLLNPFSIASCFDNSPTVTGVVGVTVGSLPATVTVSDASGYPIQILPSTAPLVISYTVTTTGAPTVTCTFQAGGPVAGSTAPGGAPWQFTNQPFKLVSGSLPACGTAPTAFLTAGYSPVLDATAGGTTVYVN</sequence>
<dbReference type="RefSeq" id="WP_202234767.1">
    <property type="nucleotide sequence ID" value="NZ_AP018365.1"/>
</dbReference>
<name>A0A7U3VPG1_9ACTN</name>
<gene>
    <name evidence="2" type="ORF">RVR_4922</name>
</gene>
<reference evidence="2 3" key="1">
    <citation type="journal article" date="2010" name="J. Bacteriol.">
        <title>Biochemical characterization of a novel indole prenyltransferase from Streptomyces sp. SN-593.</title>
        <authorList>
            <person name="Takahashi S."/>
            <person name="Takagi H."/>
            <person name="Toyoda A."/>
            <person name="Uramoto M."/>
            <person name="Nogawa T."/>
            <person name="Ueki M."/>
            <person name="Sakaki Y."/>
            <person name="Osada H."/>
        </authorList>
    </citation>
    <scope>NUCLEOTIDE SEQUENCE [LARGE SCALE GENOMIC DNA]</scope>
    <source>
        <strain evidence="2 3">SN-593</strain>
    </source>
</reference>
<reference evidence="2 3" key="3">
    <citation type="journal article" date="2011" name="Nat. Chem. Biol.">
        <title>Reveromycin A biosynthesis uses RevG and RevJ for stereospecific spiroacetal formation.</title>
        <authorList>
            <person name="Takahashi S."/>
            <person name="Toyoda A."/>
            <person name="Sekiyama Y."/>
            <person name="Takagi H."/>
            <person name="Nogawa T."/>
            <person name="Uramoto M."/>
            <person name="Suzuki R."/>
            <person name="Koshino H."/>
            <person name="Kumano T."/>
            <person name="Panthee S."/>
            <person name="Dairi T."/>
            <person name="Ishikawa J."/>
            <person name="Ikeda H."/>
            <person name="Sakaki Y."/>
            <person name="Osada H."/>
        </authorList>
    </citation>
    <scope>NUCLEOTIDE SEQUENCE [LARGE SCALE GENOMIC DNA]</scope>
    <source>
        <strain evidence="2 3">SN-593</strain>
    </source>
</reference>
<feature type="chain" id="PRO_5032613562" evidence="1">
    <location>
        <begin position="25"/>
        <end position="228"/>
    </location>
</feature>
<reference evidence="2 3" key="4">
    <citation type="journal article" date="2020" name="Sci. Rep.">
        <title>beta-carboline chemical signals induce reveromycin production through a LuxR family regulator in Streptomyces sp. SN-593.</title>
        <authorList>
            <person name="Panthee S."/>
            <person name="Kito N."/>
            <person name="Hayashi T."/>
            <person name="Shimizu T."/>
            <person name="Ishikawa J."/>
            <person name="Hamamoto H."/>
            <person name="Osada H."/>
            <person name="Takahashi S."/>
        </authorList>
    </citation>
    <scope>NUCLEOTIDE SEQUENCE [LARGE SCALE GENOMIC DNA]</scope>
    <source>
        <strain evidence="2 3">SN-593</strain>
    </source>
</reference>
<accession>A0A7U3VPG1</accession>
<dbReference type="AlphaFoldDB" id="A0A7U3VPG1"/>
<evidence type="ECO:0000256" key="1">
    <source>
        <dbReference type="SAM" id="SignalP"/>
    </source>
</evidence>
<evidence type="ECO:0000313" key="3">
    <source>
        <dbReference type="Proteomes" id="UP000595703"/>
    </source>
</evidence>
<keyword evidence="3" id="KW-1185">Reference proteome</keyword>
<feature type="signal peptide" evidence="1">
    <location>
        <begin position="1"/>
        <end position="24"/>
    </location>
</feature>